<proteinExistence type="predicted"/>
<evidence type="ECO:0000313" key="2">
    <source>
        <dbReference type="EMBL" id="QHT20395.1"/>
    </source>
</evidence>
<dbReference type="InterPro" id="IPR000719">
    <property type="entry name" value="Prot_kinase_dom"/>
</dbReference>
<dbReference type="EMBL" id="MN739677">
    <property type="protein sequence ID" value="QHT20395.1"/>
    <property type="molecule type" value="Genomic_DNA"/>
</dbReference>
<accession>A0A6C0DZ03</accession>
<dbReference type="Gene3D" id="1.10.510.10">
    <property type="entry name" value="Transferase(Phosphotransferase) domain 1"/>
    <property type="match status" value="1"/>
</dbReference>
<feature type="domain" description="Protein kinase" evidence="1">
    <location>
        <begin position="64"/>
        <end position="343"/>
    </location>
</feature>
<protein>
    <recommendedName>
        <fullName evidence="1">Protein kinase domain-containing protein</fullName>
    </recommendedName>
</protein>
<dbReference type="SUPFAM" id="SSF56112">
    <property type="entry name" value="Protein kinase-like (PK-like)"/>
    <property type="match status" value="1"/>
</dbReference>
<dbReference type="PROSITE" id="PS50011">
    <property type="entry name" value="PROTEIN_KINASE_DOM"/>
    <property type="match status" value="1"/>
</dbReference>
<dbReference type="AlphaFoldDB" id="A0A6C0DZ03"/>
<sequence length="343" mass="39011">MFLNNRSPMCNKDKKCRAWISLDSLGISAQGCLRDASWLHGITIPCYQSIFNQQLYIDLPTKKLICIKNVAHGKFGYIDLAQYDTQTKHSEVYVKRPILPGKTLLYEACIQKLVGDSLANIGFPTGAPALVGLFRLKDESICFAMEQINGASTLDRYLDSVSKVQFPTVIIDCLLQLSAMIWHLDTTLGINHRDLKPSNFLIVEHDAPKRKIINVETDILEIESKHSLTFIDFGFSCLGSTETHISDISLSTVYSKMDPCPKEGRDMYLFLAFLYIDYHQKLPSRLLILFESWLHIPGSNLCSFMRKDKENSKKWLYFMAGNESIKRFSSCPKSIVKDLQAFI</sequence>
<evidence type="ECO:0000259" key="1">
    <source>
        <dbReference type="PROSITE" id="PS50011"/>
    </source>
</evidence>
<reference evidence="2" key="1">
    <citation type="journal article" date="2020" name="Nature">
        <title>Giant virus diversity and host interactions through global metagenomics.</title>
        <authorList>
            <person name="Schulz F."/>
            <person name="Roux S."/>
            <person name="Paez-Espino D."/>
            <person name="Jungbluth S."/>
            <person name="Walsh D.A."/>
            <person name="Denef V.J."/>
            <person name="McMahon K.D."/>
            <person name="Konstantinidis K.T."/>
            <person name="Eloe-Fadrosh E.A."/>
            <person name="Kyrpides N.C."/>
            <person name="Woyke T."/>
        </authorList>
    </citation>
    <scope>NUCLEOTIDE SEQUENCE</scope>
    <source>
        <strain evidence="2">GVMAG-M-3300023174-60</strain>
    </source>
</reference>
<dbReference type="PROSITE" id="PS00108">
    <property type="entry name" value="PROTEIN_KINASE_ST"/>
    <property type="match status" value="1"/>
</dbReference>
<dbReference type="GO" id="GO:0005524">
    <property type="term" value="F:ATP binding"/>
    <property type="evidence" value="ECO:0007669"/>
    <property type="project" value="InterPro"/>
</dbReference>
<name>A0A6C0DZ03_9ZZZZ</name>
<dbReference type="InterPro" id="IPR008271">
    <property type="entry name" value="Ser/Thr_kinase_AS"/>
</dbReference>
<dbReference type="InterPro" id="IPR011009">
    <property type="entry name" value="Kinase-like_dom_sf"/>
</dbReference>
<dbReference type="GO" id="GO:0004672">
    <property type="term" value="F:protein kinase activity"/>
    <property type="evidence" value="ECO:0007669"/>
    <property type="project" value="InterPro"/>
</dbReference>
<organism evidence="2">
    <name type="scientific">viral metagenome</name>
    <dbReference type="NCBI Taxonomy" id="1070528"/>
    <lineage>
        <taxon>unclassified sequences</taxon>
        <taxon>metagenomes</taxon>
        <taxon>organismal metagenomes</taxon>
    </lineage>
</organism>